<dbReference type="PANTHER" id="PTHR33353:SF17">
    <property type="entry name" value="ENDO-BETA-1,4-GLUCANASE D"/>
    <property type="match status" value="1"/>
</dbReference>
<comment type="caution">
    <text evidence="16">The sequence shown here is derived from an EMBL/GenBank/DDBJ whole genome shotgun (WGS) entry which is preliminary data.</text>
</comment>
<feature type="chain" id="PRO_5012270896" description="lytic cellulose monooxygenase (C4-dehydrogenating)" evidence="14">
    <location>
        <begin position="21"/>
        <end position="367"/>
    </location>
</feature>
<keyword evidence="17" id="KW-1185">Reference proteome</keyword>
<feature type="compositionally biased region" description="Basic residues" evidence="13">
    <location>
        <begin position="348"/>
        <end position="357"/>
    </location>
</feature>
<feature type="compositionally biased region" description="Low complexity" evidence="13">
    <location>
        <begin position="358"/>
        <end position="367"/>
    </location>
</feature>
<evidence type="ECO:0000256" key="9">
    <source>
        <dbReference type="ARBA" id="ARBA00023326"/>
    </source>
</evidence>
<dbReference type="Proteomes" id="UP000222788">
    <property type="component" value="Unassembled WGS sequence"/>
</dbReference>
<protein>
    <recommendedName>
        <fullName evidence="12">lytic cellulose monooxygenase (C4-dehydrogenating)</fullName>
        <ecNumber evidence="12">1.14.99.56</ecNumber>
    </recommendedName>
</protein>
<dbReference type="CDD" id="cd21175">
    <property type="entry name" value="LPMO_AA9"/>
    <property type="match status" value="1"/>
</dbReference>
<keyword evidence="6" id="KW-0186">Copper</keyword>
<keyword evidence="8" id="KW-0119">Carbohydrate metabolism</keyword>
<comment type="subcellular location">
    <subcellularLocation>
        <location evidence="2">Secreted</location>
    </subcellularLocation>
</comment>
<evidence type="ECO:0000256" key="2">
    <source>
        <dbReference type="ARBA" id="ARBA00004613"/>
    </source>
</evidence>
<dbReference type="GO" id="GO:0030245">
    <property type="term" value="P:cellulose catabolic process"/>
    <property type="evidence" value="ECO:0007669"/>
    <property type="project" value="UniProtKB-KW"/>
</dbReference>
<proteinExistence type="inferred from homology"/>
<accession>A0A2C5X1Y4</accession>
<sequence length="367" mass="38329">MYFTKSSILSAISMASAVSAHTTLFSAWVNGVDQGDGRNVYIRSPTNNNPVKDLTSPDLVCNVNGGKAVAEFVSAAAGDKITFEWYHDNRGDDILAASHKGPLITYIAEYTETNGASGIWSKIAEDGYDGSQWATDALIAAKGKYDFTIPATLKPGKYIIRQEIIGLHEGEVAYSSNPARGAQFYPTCVQFDITGTGSAVPDTNFDFNTGYTYSDAGIVFNVYGTVTSYPIPGPALWSGAGGSSTTPSTPTSSTPEEGTTPAPTGSASSTPTYGNPAQTPSSASTPSVQNPSVQTPSVQNPSVQTPSVQNPSVQTPSVQTPSVQTPSVNPPASNTSASSPAGTSKAPCYRRRSRAARRAALARENSV</sequence>
<evidence type="ECO:0000256" key="12">
    <source>
        <dbReference type="ARBA" id="ARBA00047174"/>
    </source>
</evidence>
<comment type="similarity">
    <text evidence="10">Belongs to the polysaccharide monooxygenase AA9 family.</text>
</comment>
<feature type="domain" description="Auxiliary Activity family 9 catalytic" evidence="15">
    <location>
        <begin position="21"/>
        <end position="226"/>
    </location>
</feature>
<dbReference type="Pfam" id="PF03443">
    <property type="entry name" value="AA9"/>
    <property type="match status" value="1"/>
</dbReference>
<evidence type="ECO:0000256" key="6">
    <source>
        <dbReference type="ARBA" id="ARBA00023008"/>
    </source>
</evidence>
<feature type="region of interest" description="Disordered" evidence="13">
    <location>
        <begin position="240"/>
        <end position="367"/>
    </location>
</feature>
<evidence type="ECO:0000256" key="1">
    <source>
        <dbReference type="ARBA" id="ARBA00001973"/>
    </source>
</evidence>
<feature type="signal peptide" evidence="14">
    <location>
        <begin position="1"/>
        <end position="20"/>
    </location>
</feature>
<dbReference type="PANTHER" id="PTHR33353">
    <property type="entry name" value="PUTATIVE (AFU_ORTHOLOGUE AFUA_1G12560)-RELATED"/>
    <property type="match status" value="1"/>
</dbReference>
<evidence type="ECO:0000256" key="5">
    <source>
        <dbReference type="ARBA" id="ARBA00023001"/>
    </source>
</evidence>
<evidence type="ECO:0000256" key="8">
    <source>
        <dbReference type="ARBA" id="ARBA00023277"/>
    </source>
</evidence>
<comment type="catalytic activity">
    <reaction evidence="11">
        <text>[(1-&gt;4)-beta-D-glucosyl]n+m + reduced acceptor + O2 = 4-dehydro-beta-D-glucosyl-[(1-&gt;4)-beta-D-glucosyl]n-1 + [(1-&gt;4)-beta-D-glucosyl]m + acceptor + H2O.</text>
        <dbReference type="EC" id="1.14.99.56"/>
    </reaction>
</comment>
<evidence type="ECO:0000313" key="16">
    <source>
        <dbReference type="EMBL" id="PHH51980.1"/>
    </source>
</evidence>
<evidence type="ECO:0000256" key="3">
    <source>
        <dbReference type="ARBA" id="ARBA00022525"/>
    </source>
</evidence>
<evidence type="ECO:0000256" key="10">
    <source>
        <dbReference type="ARBA" id="ARBA00044502"/>
    </source>
</evidence>
<evidence type="ECO:0000256" key="11">
    <source>
        <dbReference type="ARBA" id="ARBA00045077"/>
    </source>
</evidence>
<dbReference type="STRING" id="1035309.A0A2C5X1Y4"/>
<evidence type="ECO:0000256" key="7">
    <source>
        <dbReference type="ARBA" id="ARBA00023157"/>
    </source>
</evidence>
<dbReference type="InterPro" id="IPR005103">
    <property type="entry name" value="AA9_LPMO"/>
</dbReference>
<organism evidence="16 17">
    <name type="scientific">Ceratocystis fimbriata CBS 114723</name>
    <dbReference type="NCBI Taxonomy" id="1035309"/>
    <lineage>
        <taxon>Eukaryota</taxon>
        <taxon>Fungi</taxon>
        <taxon>Dikarya</taxon>
        <taxon>Ascomycota</taxon>
        <taxon>Pezizomycotina</taxon>
        <taxon>Sordariomycetes</taxon>
        <taxon>Hypocreomycetidae</taxon>
        <taxon>Microascales</taxon>
        <taxon>Ceratocystidaceae</taxon>
        <taxon>Ceratocystis</taxon>
    </lineage>
</organism>
<dbReference type="OrthoDB" id="2525337at2759"/>
<feature type="compositionally biased region" description="Low complexity" evidence="13">
    <location>
        <begin position="243"/>
        <end position="287"/>
    </location>
</feature>
<dbReference type="AlphaFoldDB" id="A0A2C5X1Y4"/>
<name>A0A2C5X1Y4_9PEZI</name>
<keyword evidence="9" id="KW-0624">Polysaccharide degradation</keyword>
<evidence type="ECO:0000313" key="17">
    <source>
        <dbReference type="Proteomes" id="UP000222788"/>
    </source>
</evidence>
<reference evidence="16 17" key="1">
    <citation type="journal article" date="2013" name="Fungal Biol.">
        <title>Analysis of microsatellite markers in the genome of the plant pathogen Ceratocystis fimbriata.</title>
        <authorList>
            <person name="Simpson M.C."/>
            <person name="Wilken P.M."/>
            <person name="Coetzee M.P."/>
            <person name="Wingfield M.J."/>
            <person name="Wingfield B.D."/>
        </authorList>
    </citation>
    <scope>NUCLEOTIDE SEQUENCE [LARGE SCALE GENOMIC DNA]</scope>
    <source>
        <strain evidence="16 17">CBS 114723</strain>
    </source>
</reference>
<dbReference type="Gene3D" id="2.70.50.70">
    <property type="match status" value="1"/>
</dbReference>
<feature type="compositionally biased region" description="Polar residues" evidence="13">
    <location>
        <begin position="288"/>
        <end position="324"/>
    </location>
</feature>
<dbReference type="EC" id="1.14.99.56" evidence="12"/>
<keyword evidence="7" id="KW-1015">Disulfide bond</keyword>
<evidence type="ECO:0000256" key="13">
    <source>
        <dbReference type="SAM" id="MobiDB-lite"/>
    </source>
</evidence>
<dbReference type="GO" id="GO:0005576">
    <property type="term" value="C:extracellular region"/>
    <property type="evidence" value="ECO:0007669"/>
    <property type="project" value="UniProtKB-SubCell"/>
</dbReference>
<reference evidence="16 17" key="2">
    <citation type="journal article" date="2013" name="IMA Fungus">
        <title>IMA Genome-F 1: Ceratocystis fimbriata: Draft nuclear genome sequence for the plant pathogen, Ceratocystis fimbriata.</title>
        <authorList>
            <person name="Wilken P.M."/>
            <person name="Steenkamp E.T."/>
            <person name="Wingfield M.J."/>
            <person name="de Beer Z.W."/>
            <person name="Wingfield B.D."/>
        </authorList>
    </citation>
    <scope>NUCLEOTIDE SEQUENCE [LARGE SCALE GENOMIC DNA]</scope>
    <source>
        <strain evidence="16 17">CBS 114723</strain>
    </source>
</reference>
<feature type="compositionally biased region" description="Low complexity" evidence="13">
    <location>
        <begin position="325"/>
        <end position="344"/>
    </location>
</feature>
<dbReference type="EMBL" id="APWK03000079">
    <property type="protein sequence ID" value="PHH51980.1"/>
    <property type="molecule type" value="Genomic_DNA"/>
</dbReference>
<keyword evidence="3" id="KW-0964">Secreted</keyword>
<evidence type="ECO:0000256" key="4">
    <source>
        <dbReference type="ARBA" id="ARBA00022729"/>
    </source>
</evidence>
<keyword evidence="5" id="KW-0136">Cellulose degradation</keyword>
<comment type="cofactor">
    <cofactor evidence="1">
        <name>Cu(2+)</name>
        <dbReference type="ChEBI" id="CHEBI:29036"/>
    </cofactor>
</comment>
<gene>
    <name evidence="16" type="primary">eglD_1</name>
    <name evidence="16" type="ORF">CFIMG_004024RA</name>
</gene>
<evidence type="ECO:0000256" key="14">
    <source>
        <dbReference type="SAM" id="SignalP"/>
    </source>
</evidence>
<keyword evidence="4 14" id="KW-0732">Signal</keyword>
<evidence type="ECO:0000259" key="15">
    <source>
        <dbReference type="Pfam" id="PF03443"/>
    </source>
</evidence>
<dbReference type="InterPro" id="IPR049892">
    <property type="entry name" value="AA9"/>
</dbReference>